<accession>Q1Q0Y7</accession>
<name>Q1Q0Y7_KUEST</name>
<evidence type="ECO:0000313" key="1">
    <source>
        <dbReference type="EMBL" id="CAJ73670.1"/>
    </source>
</evidence>
<reference evidence="1" key="1">
    <citation type="journal article" date="2006" name="Nature">
        <title>Deciphering the evolution and metabolism of an anammox bacterium from a community genome.</title>
        <authorList>
            <person name="Strous M."/>
            <person name="Pelletier E."/>
            <person name="Mangenot S."/>
            <person name="Rattei T."/>
            <person name="Lehner A."/>
            <person name="Taylor M.W."/>
            <person name="Horn M."/>
            <person name="Daims H."/>
            <person name="Bartol-Mavel D."/>
            <person name="Wincker P."/>
            <person name="Barbe V."/>
            <person name="Fonknechten N."/>
            <person name="Vallenet D."/>
            <person name="Segurens B."/>
            <person name="Schenowitz-Truong C."/>
            <person name="Medigue C."/>
            <person name="Collingro A."/>
            <person name="Snel B."/>
            <person name="Dutilh B.E."/>
            <person name="OpDenCamp H.J.M."/>
            <person name="vanDerDrift C."/>
            <person name="Cirpus I."/>
            <person name="vanDePas-Schoonen K.T."/>
            <person name="Harhangi H.R."/>
            <person name="vanNiftrik L."/>
            <person name="Schmid M."/>
            <person name="Keltjens J."/>
            <person name="vanDeVossenberg J."/>
            <person name="Kartal B."/>
            <person name="Meier H."/>
            <person name="Frishman D."/>
            <person name="Huynen M.A."/>
            <person name="Mewes H."/>
            <person name="Weissenbach J."/>
            <person name="Jetten M.S.M."/>
            <person name="Wagner M."/>
            <person name="LePaslier D."/>
        </authorList>
    </citation>
    <scope>NUCLEOTIDE SEQUENCE</scope>
</reference>
<dbReference type="EMBL" id="CT573071">
    <property type="protein sequence ID" value="CAJ73670.1"/>
    <property type="molecule type" value="Genomic_DNA"/>
</dbReference>
<dbReference type="AlphaFoldDB" id="Q1Q0Y7"/>
<gene>
    <name evidence="1" type="ORF">kuste2917</name>
</gene>
<organism evidence="1">
    <name type="scientific">Kuenenia stuttgartiensis</name>
    <dbReference type="NCBI Taxonomy" id="174633"/>
    <lineage>
        <taxon>Bacteria</taxon>
        <taxon>Pseudomonadati</taxon>
        <taxon>Planctomycetota</taxon>
        <taxon>Candidatus Brocadiia</taxon>
        <taxon>Candidatus Brocadiales</taxon>
        <taxon>Candidatus Brocadiaceae</taxon>
        <taxon>Candidatus Kuenenia</taxon>
    </lineage>
</organism>
<protein>
    <submittedName>
        <fullName evidence="1">Uncharacterized protein</fullName>
    </submittedName>
</protein>
<proteinExistence type="predicted"/>
<sequence length="46" mass="5446">MGRMKTLQSSFKPLCFKQFQFLIGRMKTCISTYVILCKDYVSIPHR</sequence>
<reference evidence="1" key="2">
    <citation type="submission" date="2006-01" db="EMBL/GenBank/DDBJ databases">
        <authorList>
            <person name="Genoscope"/>
        </authorList>
    </citation>
    <scope>NUCLEOTIDE SEQUENCE</scope>
</reference>